<organism evidence="1">
    <name type="scientific">Anguilla anguilla</name>
    <name type="common">European freshwater eel</name>
    <name type="synonym">Muraena anguilla</name>
    <dbReference type="NCBI Taxonomy" id="7936"/>
    <lineage>
        <taxon>Eukaryota</taxon>
        <taxon>Metazoa</taxon>
        <taxon>Chordata</taxon>
        <taxon>Craniata</taxon>
        <taxon>Vertebrata</taxon>
        <taxon>Euteleostomi</taxon>
        <taxon>Actinopterygii</taxon>
        <taxon>Neopterygii</taxon>
        <taxon>Teleostei</taxon>
        <taxon>Anguilliformes</taxon>
        <taxon>Anguillidae</taxon>
        <taxon>Anguilla</taxon>
    </lineage>
</organism>
<dbReference type="AlphaFoldDB" id="A0A0E9WRW7"/>
<protein>
    <submittedName>
        <fullName evidence="1">Uncharacterized protein</fullName>
    </submittedName>
</protein>
<dbReference type="EMBL" id="GBXM01016364">
    <property type="protein sequence ID" value="JAH92213.1"/>
    <property type="molecule type" value="Transcribed_RNA"/>
</dbReference>
<accession>A0A0E9WRW7</accession>
<proteinExistence type="predicted"/>
<reference evidence="1" key="1">
    <citation type="submission" date="2014-11" db="EMBL/GenBank/DDBJ databases">
        <authorList>
            <person name="Amaro Gonzalez C."/>
        </authorList>
    </citation>
    <scope>NUCLEOTIDE SEQUENCE</scope>
</reference>
<reference evidence="1" key="2">
    <citation type="journal article" date="2015" name="Fish Shellfish Immunol.">
        <title>Early steps in the European eel (Anguilla anguilla)-Vibrio vulnificus interaction in the gills: Role of the RtxA13 toxin.</title>
        <authorList>
            <person name="Callol A."/>
            <person name="Pajuelo D."/>
            <person name="Ebbesson L."/>
            <person name="Teles M."/>
            <person name="MacKenzie S."/>
            <person name="Amaro C."/>
        </authorList>
    </citation>
    <scope>NUCLEOTIDE SEQUENCE</scope>
</reference>
<evidence type="ECO:0000313" key="1">
    <source>
        <dbReference type="EMBL" id="JAH92213.1"/>
    </source>
</evidence>
<name>A0A0E9WRW7_ANGAN</name>
<sequence>MRRKNHLQQLNYWKRLTEVHEGFCKKNCEELQKERERQAFENKDQHGMVLWVVITVQFQYTMSKNTNTMYPLVCIHCSSLPAIHESYSGRTVFCVSFHFGHGQYTLSIHPHKTSTVPHNIPTQRLSTAHIHHKT</sequence>